<dbReference type="Proteomes" id="UP000440578">
    <property type="component" value="Unassembled WGS sequence"/>
</dbReference>
<feature type="region of interest" description="Disordered" evidence="1">
    <location>
        <begin position="39"/>
        <end position="75"/>
    </location>
</feature>
<dbReference type="AlphaFoldDB" id="A0A6A4V1J5"/>
<proteinExistence type="predicted"/>
<sequence>MCGTSNLFVVAAVPMAPEVGISEDRAPFWLNRIFGSGRKRKTSTSRDIGTSITEEQLLLESPPSSPGSPGWGGRMSRLPDLVTSCDLRSPGPSGTVFVFPETPAPAPALPAAPAPMPAAPPSPELLERLAWPVPASPRLPASPRAPGGANDLPAAAAAAAAAVDEDIAADDSVADVGRSLRHCADNLSLSLLEAGPNSPLLPCSVEMAAVCGIACIAAGCVCYKLCK</sequence>
<name>A0A6A4V1J5_AMPAM</name>
<feature type="compositionally biased region" description="Polar residues" evidence="1">
    <location>
        <begin position="45"/>
        <end position="54"/>
    </location>
</feature>
<reference evidence="2 3" key="1">
    <citation type="submission" date="2019-07" db="EMBL/GenBank/DDBJ databases">
        <title>Draft genome assembly of a fouling barnacle, Amphibalanus amphitrite (Darwin, 1854): The first reference genome for Thecostraca.</title>
        <authorList>
            <person name="Kim W."/>
        </authorList>
    </citation>
    <scope>NUCLEOTIDE SEQUENCE [LARGE SCALE GENOMIC DNA]</scope>
    <source>
        <strain evidence="2">SNU_AA5</strain>
        <tissue evidence="2">Soma without cirri and trophi</tissue>
    </source>
</reference>
<evidence type="ECO:0000313" key="3">
    <source>
        <dbReference type="Proteomes" id="UP000440578"/>
    </source>
</evidence>
<keyword evidence="3" id="KW-1185">Reference proteome</keyword>
<accession>A0A6A4V1J5</accession>
<evidence type="ECO:0000256" key="1">
    <source>
        <dbReference type="SAM" id="MobiDB-lite"/>
    </source>
</evidence>
<dbReference type="EMBL" id="VIIS01002099">
    <property type="protein sequence ID" value="KAF0288576.1"/>
    <property type="molecule type" value="Genomic_DNA"/>
</dbReference>
<evidence type="ECO:0000313" key="2">
    <source>
        <dbReference type="EMBL" id="KAF0288576.1"/>
    </source>
</evidence>
<organism evidence="2 3">
    <name type="scientific">Amphibalanus amphitrite</name>
    <name type="common">Striped barnacle</name>
    <name type="synonym">Balanus amphitrite</name>
    <dbReference type="NCBI Taxonomy" id="1232801"/>
    <lineage>
        <taxon>Eukaryota</taxon>
        <taxon>Metazoa</taxon>
        <taxon>Ecdysozoa</taxon>
        <taxon>Arthropoda</taxon>
        <taxon>Crustacea</taxon>
        <taxon>Multicrustacea</taxon>
        <taxon>Cirripedia</taxon>
        <taxon>Thoracica</taxon>
        <taxon>Thoracicalcarea</taxon>
        <taxon>Balanomorpha</taxon>
        <taxon>Balanoidea</taxon>
        <taxon>Balanidae</taxon>
        <taxon>Amphibalaninae</taxon>
        <taxon>Amphibalanus</taxon>
    </lineage>
</organism>
<comment type="caution">
    <text evidence="2">The sequence shown here is derived from an EMBL/GenBank/DDBJ whole genome shotgun (WGS) entry which is preliminary data.</text>
</comment>
<gene>
    <name evidence="2" type="ORF">FJT64_013022</name>
</gene>
<protein>
    <submittedName>
        <fullName evidence="2">Uncharacterized protein</fullName>
    </submittedName>
</protein>